<dbReference type="InterPro" id="IPR036291">
    <property type="entry name" value="NAD(P)-bd_dom_sf"/>
</dbReference>
<dbReference type="PRINTS" id="PR00335">
    <property type="entry name" value="KUPTAKETRKA"/>
</dbReference>
<dbReference type="InterPro" id="IPR006036">
    <property type="entry name" value="K_uptake_TrkA"/>
</dbReference>
<keyword evidence="1" id="KW-0406">Ion transport</keyword>
<protein>
    <submittedName>
        <fullName evidence="4">Glutathione-regulated potassium-efflux system protein KefC</fullName>
    </submittedName>
</protein>
<dbReference type="PROSITE" id="PS51201">
    <property type="entry name" value="RCK_N"/>
    <property type="match status" value="1"/>
</dbReference>
<name>A0A645GZQ6_9ZZZZ</name>
<comment type="caution">
    <text evidence="4">The sequence shown here is derived from an EMBL/GenBank/DDBJ whole genome shotgun (WGS) entry which is preliminary data.</text>
</comment>
<dbReference type="InterPro" id="IPR050721">
    <property type="entry name" value="Trk_Ktr_HKT_K-transport"/>
</dbReference>
<organism evidence="4">
    <name type="scientific">bioreactor metagenome</name>
    <dbReference type="NCBI Taxonomy" id="1076179"/>
    <lineage>
        <taxon>unclassified sequences</taxon>
        <taxon>metagenomes</taxon>
        <taxon>ecological metagenomes</taxon>
    </lineage>
</organism>
<evidence type="ECO:0000256" key="2">
    <source>
        <dbReference type="ARBA" id="ARBA00022958"/>
    </source>
</evidence>
<proteinExistence type="predicted"/>
<keyword evidence="1" id="KW-0633">Potassium transport</keyword>
<evidence type="ECO:0000313" key="4">
    <source>
        <dbReference type="EMBL" id="MPN31219.1"/>
    </source>
</evidence>
<dbReference type="SUPFAM" id="SSF51735">
    <property type="entry name" value="NAD(P)-binding Rossmann-fold domains"/>
    <property type="match status" value="1"/>
</dbReference>
<dbReference type="Pfam" id="PF02254">
    <property type="entry name" value="TrkA_N"/>
    <property type="match status" value="1"/>
</dbReference>
<feature type="domain" description="RCK N-terminal" evidence="3">
    <location>
        <begin position="11"/>
        <end position="131"/>
    </location>
</feature>
<evidence type="ECO:0000259" key="3">
    <source>
        <dbReference type="PROSITE" id="PS51201"/>
    </source>
</evidence>
<dbReference type="Gene3D" id="3.40.50.720">
    <property type="entry name" value="NAD(P)-binding Rossmann-like Domain"/>
    <property type="match status" value="1"/>
</dbReference>
<gene>
    <name evidence="4" type="primary">kefC_16</name>
    <name evidence="4" type="ORF">SDC9_178693</name>
</gene>
<keyword evidence="1" id="KW-0813">Transport</keyword>
<keyword evidence="2" id="KW-0630">Potassium</keyword>
<accession>A0A645GZQ6</accession>
<evidence type="ECO:0000256" key="1">
    <source>
        <dbReference type="ARBA" id="ARBA00022538"/>
    </source>
</evidence>
<dbReference type="PANTHER" id="PTHR43833">
    <property type="entry name" value="POTASSIUM CHANNEL PROTEIN 2-RELATED-RELATED"/>
    <property type="match status" value="1"/>
</dbReference>
<reference evidence="4" key="1">
    <citation type="submission" date="2019-08" db="EMBL/GenBank/DDBJ databases">
        <authorList>
            <person name="Kucharzyk K."/>
            <person name="Murdoch R.W."/>
            <person name="Higgins S."/>
            <person name="Loffler F."/>
        </authorList>
    </citation>
    <scope>NUCLEOTIDE SEQUENCE</scope>
</reference>
<dbReference type="EMBL" id="VSSQ01082670">
    <property type="protein sequence ID" value="MPN31219.1"/>
    <property type="molecule type" value="Genomic_DNA"/>
</dbReference>
<dbReference type="GO" id="GO:0005886">
    <property type="term" value="C:plasma membrane"/>
    <property type="evidence" value="ECO:0007669"/>
    <property type="project" value="InterPro"/>
</dbReference>
<sequence>MKMFFDRSSNEKYIIIIGCGRLGANLANTLSDNGGNVLIVDKDKESFRKLSPSFGGITLAADATDLDVLQEAQFGKADVVVAVTNNDNVNIMAAQIAREQFQIQRVIARLYDPDREYVYREFGIDTICPAVLSVKEINKILSETGITEDNSQEATQ</sequence>
<dbReference type="GO" id="GO:0015079">
    <property type="term" value="F:potassium ion transmembrane transporter activity"/>
    <property type="evidence" value="ECO:0007669"/>
    <property type="project" value="InterPro"/>
</dbReference>
<dbReference type="InterPro" id="IPR003148">
    <property type="entry name" value="RCK_N"/>
</dbReference>
<dbReference type="AlphaFoldDB" id="A0A645GZQ6"/>